<dbReference type="Gene3D" id="1.25.40.390">
    <property type="match status" value="1"/>
</dbReference>
<name>A0A3D8LFG3_9BACT</name>
<keyword evidence="3" id="KW-0732">Signal</keyword>
<dbReference type="EMBL" id="QRGR01000005">
    <property type="protein sequence ID" value="RDV16155.1"/>
    <property type="molecule type" value="Genomic_DNA"/>
</dbReference>
<dbReference type="GO" id="GO:0009279">
    <property type="term" value="C:cell outer membrane"/>
    <property type="evidence" value="ECO:0007669"/>
    <property type="project" value="UniProtKB-SubCell"/>
</dbReference>
<comment type="subcellular location">
    <subcellularLocation>
        <location evidence="1">Cell outer membrane</location>
    </subcellularLocation>
</comment>
<evidence type="ECO:0000313" key="9">
    <source>
        <dbReference type="Proteomes" id="UP000256708"/>
    </source>
</evidence>
<sequence length="553" mass="62338">MKNKYLFIGGFLALSVFSGCESEFLERPPQDTLVDANFFQTNEQLLAASAPLYSVVWKDYVDKAYWALGDIRAGTLFRAWGNRDHVLFNTTEVSSENAEAYRAFYIVIGQANSLIQNVNRYAGADTSPEIRNQVIAEARFMRATAYAFLVMNYGAVPIIENNLDLLNNAEVTRNTVETVWEFITRDYLFAAENLPATPGQPGRITRWSAEGMLARTYLNRAGVGGTRNQEYLDLAKQYSERVIQSNAYSLLPDYANLFRYPYDNNAESMFEQQWVFTTDYGYANTMVSQLTYSNDIANGDGWGGDLSASWWMLSQYDGLMEDGFTNDRRLKATFMLPGFHYPEISQTVRDADGTERMQELIFPAPAPDGDASFANVKKYVVGKSEDVGGQSITQRYPNNTYMLRFAEMFLIYAEASLGADGSTNDAQALAYFNTIRARAGVPPLDGPITWDDIYSERVKEFAVEGLAWYDLVRLHYYNPQHAYDIVNSQDRGLFVVHPNRMPNPSSWEFAKTEWFEERTATANSGNFELPIPAAEASQAPGLRAEPIPYIFGG</sequence>
<dbReference type="AlphaFoldDB" id="A0A3D8LFG3"/>
<reference evidence="9" key="1">
    <citation type="submission" date="2018-08" db="EMBL/GenBank/DDBJ databases">
        <authorList>
            <person name="Liu Z.-W."/>
            <person name="Du Z.-J."/>
        </authorList>
    </citation>
    <scope>NUCLEOTIDE SEQUENCE [LARGE SCALE GENOMIC DNA]</scope>
    <source>
        <strain evidence="9">H4X</strain>
    </source>
</reference>
<evidence type="ECO:0000256" key="2">
    <source>
        <dbReference type="ARBA" id="ARBA00006275"/>
    </source>
</evidence>
<evidence type="ECO:0000256" key="1">
    <source>
        <dbReference type="ARBA" id="ARBA00004442"/>
    </source>
</evidence>
<dbReference type="Proteomes" id="UP000256708">
    <property type="component" value="Unassembled WGS sequence"/>
</dbReference>
<evidence type="ECO:0000256" key="4">
    <source>
        <dbReference type="ARBA" id="ARBA00023136"/>
    </source>
</evidence>
<dbReference type="PROSITE" id="PS51257">
    <property type="entry name" value="PROKAR_LIPOPROTEIN"/>
    <property type="match status" value="1"/>
</dbReference>
<comment type="similarity">
    <text evidence="2">Belongs to the SusD family.</text>
</comment>
<proteinExistence type="inferred from homology"/>
<dbReference type="Pfam" id="PF07980">
    <property type="entry name" value="SusD_RagB"/>
    <property type="match status" value="1"/>
</dbReference>
<evidence type="ECO:0000256" key="5">
    <source>
        <dbReference type="ARBA" id="ARBA00023237"/>
    </source>
</evidence>
<dbReference type="Pfam" id="PF14322">
    <property type="entry name" value="SusD-like_3"/>
    <property type="match status" value="1"/>
</dbReference>
<gene>
    <name evidence="8" type="ORF">DXT99_05660</name>
</gene>
<dbReference type="RefSeq" id="WP_115564565.1">
    <property type="nucleotide sequence ID" value="NZ_QRGR01000005.1"/>
</dbReference>
<evidence type="ECO:0000259" key="6">
    <source>
        <dbReference type="Pfam" id="PF07980"/>
    </source>
</evidence>
<keyword evidence="9" id="KW-1185">Reference proteome</keyword>
<evidence type="ECO:0000256" key="3">
    <source>
        <dbReference type="ARBA" id="ARBA00022729"/>
    </source>
</evidence>
<feature type="domain" description="SusD-like N-terminal" evidence="7">
    <location>
        <begin position="94"/>
        <end position="218"/>
    </location>
</feature>
<accession>A0A3D8LFG3</accession>
<evidence type="ECO:0000313" key="8">
    <source>
        <dbReference type="EMBL" id="RDV16155.1"/>
    </source>
</evidence>
<protein>
    <submittedName>
        <fullName evidence="8">RagB/SusD family nutrient uptake outer membrane protein</fullName>
    </submittedName>
</protein>
<feature type="domain" description="RagB/SusD" evidence="6">
    <location>
        <begin position="267"/>
        <end position="543"/>
    </location>
</feature>
<dbReference type="SUPFAM" id="SSF48452">
    <property type="entry name" value="TPR-like"/>
    <property type="match status" value="1"/>
</dbReference>
<dbReference type="InterPro" id="IPR033985">
    <property type="entry name" value="SusD-like_N"/>
</dbReference>
<comment type="caution">
    <text evidence="8">The sequence shown here is derived from an EMBL/GenBank/DDBJ whole genome shotgun (WGS) entry which is preliminary data.</text>
</comment>
<evidence type="ECO:0000259" key="7">
    <source>
        <dbReference type="Pfam" id="PF14322"/>
    </source>
</evidence>
<dbReference type="InterPro" id="IPR012944">
    <property type="entry name" value="SusD_RagB_dom"/>
</dbReference>
<organism evidence="8 9">
    <name type="scientific">Pontibacter diazotrophicus</name>
    <dbReference type="NCBI Taxonomy" id="1400979"/>
    <lineage>
        <taxon>Bacteria</taxon>
        <taxon>Pseudomonadati</taxon>
        <taxon>Bacteroidota</taxon>
        <taxon>Cytophagia</taxon>
        <taxon>Cytophagales</taxon>
        <taxon>Hymenobacteraceae</taxon>
        <taxon>Pontibacter</taxon>
    </lineage>
</organism>
<dbReference type="OrthoDB" id="9792139at2"/>
<keyword evidence="4" id="KW-0472">Membrane</keyword>
<keyword evidence="5" id="KW-0998">Cell outer membrane</keyword>
<dbReference type="InterPro" id="IPR011990">
    <property type="entry name" value="TPR-like_helical_dom_sf"/>
</dbReference>